<dbReference type="GO" id="GO:0000445">
    <property type="term" value="C:THO complex part of transcription export complex"/>
    <property type="evidence" value="ECO:0007669"/>
    <property type="project" value="InterPro"/>
</dbReference>
<dbReference type="GO" id="GO:0006397">
    <property type="term" value="P:mRNA processing"/>
    <property type="evidence" value="ECO:0007669"/>
    <property type="project" value="InterPro"/>
</dbReference>
<accession>C1BQL1</accession>
<evidence type="ECO:0000256" key="3">
    <source>
        <dbReference type="ARBA" id="ARBA00023054"/>
    </source>
</evidence>
<sequence>MSSEEDYMKTRLLIDGEGTGEDRRLNTLYKNILKWISEEESDDSSLYQRILTQISYSEWSMKKSLLVESMNQEELSNYQSLVSAIEEGVSESKKEISDSKDDLEEAGIIRQHKLEYDALAKAICKYPSREAVLSGISGLQSELAHLRRIEASLDGKFDIRKKQFHVLLHSIGQLHELLDDSSEDGHQDDLMEGLLPPDLNTSNVSSTPEQEVEDFS</sequence>
<proteinExistence type="evidence at transcript level"/>
<dbReference type="PANTHER" id="PTHR23405:SF5">
    <property type="entry name" value="THO COMPLEX SUBUNIT 7 HOMOLOG"/>
    <property type="match status" value="1"/>
</dbReference>
<evidence type="ECO:0000256" key="5">
    <source>
        <dbReference type="SAM" id="MobiDB-lite"/>
    </source>
</evidence>
<keyword evidence="3" id="KW-0175">Coiled coil</keyword>
<dbReference type="AlphaFoldDB" id="C1BQL1"/>
<reference evidence="6" key="1">
    <citation type="submission" date="2009-03" db="EMBL/GenBank/DDBJ databases">
        <title>Caligus rogercresseyi ESTs and full-length cDNAs.</title>
        <authorList>
            <person name="Yasuike M."/>
            <person name="von Schalburg K."/>
            <person name="Cooper G."/>
            <person name="Leong J."/>
            <person name="Jones S.R.M."/>
            <person name="Koop B.F."/>
        </authorList>
    </citation>
    <scope>NUCLEOTIDE SEQUENCE</scope>
    <source>
        <tissue evidence="6">Whole tissue</tissue>
    </source>
</reference>
<evidence type="ECO:0000256" key="4">
    <source>
        <dbReference type="ARBA" id="ARBA00023242"/>
    </source>
</evidence>
<dbReference type="InterPro" id="IPR008501">
    <property type="entry name" value="THOC7/Mft1"/>
</dbReference>
<evidence type="ECO:0000313" key="6">
    <source>
        <dbReference type="EMBL" id="ACO11314.1"/>
    </source>
</evidence>
<feature type="compositionally biased region" description="Polar residues" evidence="5">
    <location>
        <begin position="199"/>
        <end position="209"/>
    </location>
</feature>
<comment type="similarity">
    <text evidence="2">Belongs to the THOC7 family.</text>
</comment>
<dbReference type="GO" id="GO:0006406">
    <property type="term" value="P:mRNA export from nucleus"/>
    <property type="evidence" value="ECO:0007669"/>
    <property type="project" value="TreeGrafter"/>
</dbReference>
<name>C1BQL1_CALRO</name>
<feature type="region of interest" description="Disordered" evidence="5">
    <location>
        <begin position="180"/>
        <end position="216"/>
    </location>
</feature>
<evidence type="ECO:0000256" key="1">
    <source>
        <dbReference type="ARBA" id="ARBA00004123"/>
    </source>
</evidence>
<evidence type="ECO:0000256" key="2">
    <source>
        <dbReference type="ARBA" id="ARBA00006482"/>
    </source>
</evidence>
<dbReference type="Pfam" id="PF05615">
    <property type="entry name" value="THOC7"/>
    <property type="match status" value="1"/>
</dbReference>
<organism evidence="6">
    <name type="scientific">Caligus rogercresseyi</name>
    <name type="common">Sea louse</name>
    <dbReference type="NCBI Taxonomy" id="217165"/>
    <lineage>
        <taxon>Eukaryota</taxon>
        <taxon>Metazoa</taxon>
        <taxon>Ecdysozoa</taxon>
        <taxon>Arthropoda</taxon>
        <taxon>Crustacea</taxon>
        <taxon>Multicrustacea</taxon>
        <taxon>Hexanauplia</taxon>
        <taxon>Copepoda</taxon>
        <taxon>Siphonostomatoida</taxon>
        <taxon>Caligidae</taxon>
        <taxon>Caligus</taxon>
    </lineage>
</organism>
<dbReference type="PANTHER" id="PTHR23405">
    <property type="entry name" value="MAINTENANCE OF KILLER 16 MAK16 PROTEIN-RELATED"/>
    <property type="match status" value="1"/>
</dbReference>
<gene>
    <name evidence="6" type="primary">THOC7</name>
</gene>
<comment type="subcellular location">
    <subcellularLocation>
        <location evidence="1">Nucleus</location>
    </subcellularLocation>
</comment>
<dbReference type="EMBL" id="BT076890">
    <property type="protein sequence ID" value="ACO11314.1"/>
    <property type="molecule type" value="mRNA"/>
</dbReference>
<keyword evidence="4" id="KW-0539">Nucleus</keyword>
<protein>
    <submittedName>
        <fullName evidence="6">THO complex subunit 7 homolog</fullName>
    </submittedName>
</protein>